<dbReference type="SMART" id="SM00028">
    <property type="entry name" value="TPR"/>
    <property type="match status" value="3"/>
</dbReference>
<name>A0A9W8LYE6_9FUNG</name>
<dbReference type="InterPro" id="IPR011990">
    <property type="entry name" value="TPR-like_helical_dom_sf"/>
</dbReference>
<dbReference type="GO" id="GO:0006620">
    <property type="term" value="P:post-translational protein targeting to endoplasmic reticulum membrane"/>
    <property type="evidence" value="ECO:0007669"/>
    <property type="project" value="TreeGrafter"/>
</dbReference>
<keyword evidence="2" id="KW-0677">Repeat</keyword>
<dbReference type="EMBL" id="JANBUW010000044">
    <property type="protein sequence ID" value="KAJ2850097.1"/>
    <property type="molecule type" value="Genomic_DNA"/>
</dbReference>
<evidence type="ECO:0000256" key="5">
    <source>
        <dbReference type="SAM" id="MobiDB-lite"/>
    </source>
</evidence>
<comment type="caution">
    <text evidence="7">The sequence shown here is derived from an EMBL/GenBank/DDBJ whole genome shotgun (WGS) entry which is preliminary data.</text>
</comment>
<dbReference type="Gene3D" id="1.25.40.10">
    <property type="entry name" value="Tetratricopeptide repeat domain"/>
    <property type="match status" value="1"/>
</dbReference>
<gene>
    <name evidence="7" type="primary">sgt2</name>
    <name evidence="7" type="ORF">IWW36_002152</name>
</gene>
<feature type="domain" description="SGTA homodimerisation" evidence="6">
    <location>
        <begin position="5"/>
        <end position="70"/>
    </location>
</feature>
<evidence type="ECO:0000256" key="1">
    <source>
        <dbReference type="ARBA" id="ARBA00008175"/>
    </source>
</evidence>
<keyword evidence="3 4" id="KW-0802">TPR repeat</keyword>
<evidence type="ECO:0000259" key="6">
    <source>
        <dbReference type="Pfam" id="PF16546"/>
    </source>
</evidence>
<dbReference type="SUPFAM" id="SSF48452">
    <property type="entry name" value="TPR-like"/>
    <property type="match status" value="1"/>
</dbReference>
<feature type="repeat" description="TPR" evidence="4">
    <location>
        <begin position="110"/>
        <end position="143"/>
    </location>
</feature>
<dbReference type="GO" id="GO:0060090">
    <property type="term" value="F:molecular adaptor activity"/>
    <property type="evidence" value="ECO:0007669"/>
    <property type="project" value="TreeGrafter"/>
</dbReference>
<dbReference type="GO" id="GO:0072380">
    <property type="term" value="C:TRC complex"/>
    <property type="evidence" value="ECO:0007669"/>
    <property type="project" value="TreeGrafter"/>
</dbReference>
<dbReference type="Pfam" id="PF00515">
    <property type="entry name" value="TPR_1"/>
    <property type="match status" value="2"/>
</dbReference>
<dbReference type="GO" id="GO:0016020">
    <property type="term" value="C:membrane"/>
    <property type="evidence" value="ECO:0007669"/>
    <property type="project" value="TreeGrafter"/>
</dbReference>
<dbReference type="AlphaFoldDB" id="A0A9W8LYE6"/>
<feature type="region of interest" description="Disordered" evidence="5">
    <location>
        <begin position="83"/>
        <end position="109"/>
    </location>
</feature>
<dbReference type="PANTHER" id="PTHR45831:SF2">
    <property type="entry name" value="LD24721P"/>
    <property type="match status" value="1"/>
</dbReference>
<dbReference type="InterPro" id="IPR019734">
    <property type="entry name" value="TPR_rpt"/>
</dbReference>
<dbReference type="PANTHER" id="PTHR45831">
    <property type="entry name" value="LD24721P"/>
    <property type="match status" value="1"/>
</dbReference>
<feature type="compositionally biased region" description="Low complexity" evidence="5">
    <location>
        <begin position="83"/>
        <end position="94"/>
    </location>
</feature>
<protein>
    <submittedName>
        <fullName evidence="7">Small glutamine-rich tetratricopeptide repeat-containing protein 2</fullName>
    </submittedName>
</protein>
<feature type="repeat" description="TPR" evidence="4">
    <location>
        <begin position="178"/>
        <end position="211"/>
    </location>
</feature>
<sequence length="355" mass="37440">MSSNSSKRLSMAIVEYLDKAVADGLVSADGAESLEIAKQCVADAFGLNLDDEASIRELTLKPFSLDKVFDVYMATQAKLNAAASSSDDNSKAPATDSQATAPSAEDRQRADAFKAEGNSFVTQKDYASAIDAYTRAIDLVGDTAVYYGNRAAAYSQNGEHEKAVSDAKKALEIDSKYSKGYSRLGLAHYSLGQYKEAAEAYEKGLELDPGNSVMLKSLESAKAKLASSDRSAASPEQDGSSGGFDLASLMNNPALMNMAQSMMANGGLEQLMSNPAISRMAESFRNSGQTPSMSDIMNNPEMMEMARNLSGSGSSSGSAGNPSSGGNSNPLASLMNNPALMDMAKQFMQGRGNNQ</sequence>
<dbReference type="PROSITE" id="PS50005">
    <property type="entry name" value="TPR"/>
    <property type="match status" value="3"/>
</dbReference>
<organism evidence="7 8">
    <name type="scientific">Coemansia brasiliensis</name>
    <dbReference type="NCBI Taxonomy" id="2650707"/>
    <lineage>
        <taxon>Eukaryota</taxon>
        <taxon>Fungi</taxon>
        <taxon>Fungi incertae sedis</taxon>
        <taxon>Zoopagomycota</taxon>
        <taxon>Kickxellomycotina</taxon>
        <taxon>Kickxellomycetes</taxon>
        <taxon>Kickxellales</taxon>
        <taxon>Kickxellaceae</taxon>
        <taxon>Coemansia</taxon>
    </lineage>
</organism>
<reference evidence="7" key="1">
    <citation type="submission" date="2022-07" db="EMBL/GenBank/DDBJ databases">
        <title>Phylogenomic reconstructions and comparative analyses of Kickxellomycotina fungi.</title>
        <authorList>
            <person name="Reynolds N.K."/>
            <person name="Stajich J.E."/>
            <person name="Barry K."/>
            <person name="Grigoriev I.V."/>
            <person name="Crous P."/>
            <person name="Smith M.E."/>
        </authorList>
    </citation>
    <scope>NUCLEOTIDE SEQUENCE</scope>
    <source>
        <strain evidence="7">NRRL 1566</strain>
    </source>
</reference>
<dbReference type="Pfam" id="PF16546">
    <property type="entry name" value="SGTA_dimer"/>
    <property type="match status" value="1"/>
</dbReference>
<dbReference type="InterPro" id="IPR032374">
    <property type="entry name" value="SGTA_dimer"/>
</dbReference>
<feature type="repeat" description="TPR" evidence="4">
    <location>
        <begin position="144"/>
        <end position="177"/>
    </location>
</feature>
<evidence type="ECO:0000313" key="7">
    <source>
        <dbReference type="EMBL" id="KAJ2850097.1"/>
    </source>
</evidence>
<evidence type="ECO:0000256" key="3">
    <source>
        <dbReference type="ARBA" id="ARBA00022803"/>
    </source>
</evidence>
<keyword evidence="8" id="KW-1185">Reference proteome</keyword>
<dbReference type="Proteomes" id="UP001139887">
    <property type="component" value="Unassembled WGS sequence"/>
</dbReference>
<dbReference type="PROSITE" id="PS50293">
    <property type="entry name" value="TPR_REGION"/>
    <property type="match status" value="1"/>
</dbReference>
<dbReference type="InterPro" id="IPR047150">
    <property type="entry name" value="SGT"/>
</dbReference>
<comment type="similarity">
    <text evidence="1">Belongs to the SGT family.</text>
</comment>
<accession>A0A9W8LYE6</accession>
<dbReference type="OrthoDB" id="2335338at2759"/>
<evidence type="ECO:0000313" key="8">
    <source>
        <dbReference type="Proteomes" id="UP001139887"/>
    </source>
</evidence>
<proteinExistence type="inferred from homology"/>
<evidence type="ECO:0000256" key="4">
    <source>
        <dbReference type="PROSITE-ProRule" id="PRU00339"/>
    </source>
</evidence>
<dbReference type="Gene3D" id="1.20.5.420">
    <property type="entry name" value="Immunoglobulin FC, subunit C"/>
    <property type="match status" value="1"/>
</dbReference>
<feature type="compositionally biased region" description="Low complexity" evidence="5">
    <location>
        <begin position="308"/>
        <end position="333"/>
    </location>
</feature>
<feature type="region of interest" description="Disordered" evidence="5">
    <location>
        <begin position="306"/>
        <end position="355"/>
    </location>
</feature>
<evidence type="ECO:0000256" key="2">
    <source>
        <dbReference type="ARBA" id="ARBA00022737"/>
    </source>
</evidence>